<dbReference type="Pfam" id="PF00254">
    <property type="entry name" value="FKBP_C"/>
    <property type="match status" value="1"/>
</dbReference>
<accession>A0ABR7Z3E4</accession>
<dbReference type="EMBL" id="JAAOCA010000017">
    <property type="protein sequence ID" value="MBD1599924.1"/>
    <property type="molecule type" value="Genomic_DNA"/>
</dbReference>
<evidence type="ECO:0000256" key="6">
    <source>
        <dbReference type="RuleBase" id="RU003915"/>
    </source>
</evidence>
<comment type="caution">
    <text evidence="9">The sequence shown here is derived from an EMBL/GenBank/DDBJ whole genome shotgun (WGS) entry which is preliminary data.</text>
</comment>
<feature type="signal peptide" evidence="7">
    <location>
        <begin position="1"/>
        <end position="18"/>
    </location>
</feature>
<proteinExistence type="inferred from homology"/>
<dbReference type="PROSITE" id="PS50059">
    <property type="entry name" value="FKBP_PPIASE"/>
    <property type="match status" value="1"/>
</dbReference>
<name>A0ABR7Z3E4_9PSED</name>
<dbReference type="SUPFAM" id="SSF54534">
    <property type="entry name" value="FKBP-like"/>
    <property type="match status" value="1"/>
</dbReference>
<keyword evidence="3 5" id="KW-0697">Rotamase</keyword>
<evidence type="ECO:0000313" key="9">
    <source>
        <dbReference type="EMBL" id="MBD1599924.1"/>
    </source>
</evidence>
<comment type="similarity">
    <text evidence="2 6">Belongs to the FKBP-type PPIase family.</text>
</comment>
<dbReference type="Gene3D" id="3.10.50.40">
    <property type="match status" value="1"/>
</dbReference>
<evidence type="ECO:0000259" key="8">
    <source>
        <dbReference type="PROSITE" id="PS50059"/>
    </source>
</evidence>
<evidence type="ECO:0000256" key="4">
    <source>
        <dbReference type="ARBA" id="ARBA00023235"/>
    </source>
</evidence>
<dbReference type="InterPro" id="IPR036944">
    <property type="entry name" value="PPIase_FKBP_N_sf"/>
</dbReference>
<evidence type="ECO:0000256" key="5">
    <source>
        <dbReference type="PROSITE-ProRule" id="PRU00277"/>
    </source>
</evidence>
<dbReference type="PANTHER" id="PTHR43811:SF23">
    <property type="entry name" value="FKBP-TYPE 22 KDA PEPTIDYL-PROLYL CIS-TRANS ISOMERASE"/>
    <property type="match status" value="1"/>
</dbReference>
<evidence type="ECO:0000256" key="2">
    <source>
        <dbReference type="ARBA" id="ARBA00006577"/>
    </source>
</evidence>
<gene>
    <name evidence="9" type="ORF">HAQ05_14600</name>
</gene>
<dbReference type="Proteomes" id="UP000805841">
    <property type="component" value="Unassembled WGS sequence"/>
</dbReference>
<dbReference type="Pfam" id="PF01346">
    <property type="entry name" value="FKBP_N"/>
    <property type="match status" value="1"/>
</dbReference>
<dbReference type="InterPro" id="IPR046357">
    <property type="entry name" value="PPIase_dom_sf"/>
</dbReference>
<dbReference type="InterPro" id="IPR000774">
    <property type="entry name" value="PPIase_FKBP_N"/>
</dbReference>
<protein>
    <recommendedName>
        <fullName evidence="6">Peptidyl-prolyl cis-trans isomerase</fullName>
        <ecNumber evidence="6">5.2.1.8</ecNumber>
    </recommendedName>
</protein>
<comment type="catalytic activity">
    <reaction evidence="1 5 6">
        <text>[protein]-peptidylproline (omega=180) = [protein]-peptidylproline (omega=0)</text>
        <dbReference type="Rhea" id="RHEA:16237"/>
        <dbReference type="Rhea" id="RHEA-COMP:10747"/>
        <dbReference type="Rhea" id="RHEA-COMP:10748"/>
        <dbReference type="ChEBI" id="CHEBI:83833"/>
        <dbReference type="ChEBI" id="CHEBI:83834"/>
        <dbReference type="EC" id="5.2.1.8"/>
    </reaction>
</comment>
<dbReference type="InterPro" id="IPR001179">
    <property type="entry name" value="PPIase_FKBP_dom"/>
</dbReference>
<feature type="chain" id="PRO_5045637176" description="Peptidyl-prolyl cis-trans isomerase" evidence="7">
    <location>
        <begin position="19"/>
        <end position="222"/>
    </location>
</feature>
<keyword evidence="7" id="KW-0732">Signal</keyword>
<keyword evidence="4 5" id="KW-0413">Isomerase</keyword>
<evidence type="ECO:0000256" key="3">
    <source>
        <dbReference type="ARBA" id="ARBA00023110"/>
    </source>
</evidence>
<evidence type="ECO:0000256" key="1">
    <source>
        <dbReference type="ARBA" id="ARBA00000971"/>
    </source>
</evidence>
<keyword evidence="10" id="KW-1185">Reference proteome</keyword>
<feature type="domain" description="PPIase FKBP-type" evidence="8">
    <location>
        <begin position="135"/>
        <end position="218"/>
    </location>
</feature>
<organism evidence="9 10">
    <name type="scientific">Pseudomonas typographi</name>
    <dbReference type="NCBI Taxonomy" id="2715964"/>
    <lineage>
        <taxon>Bacteria</taxon>
        <taxon>Pseudomonadati</taxon>
        <taxon>Pseudomonadota</taxon>
        <taxon>Gammaproteobacteria</taxon>
        <taxon>Pseudomonadales</taxon>
        <taxon>Pseudomonadaceae</taxon>
        <taxon>Pseudomonas</taxon>
    </lineage>
</organism>
<dbReference type="Gene3D" id="1.10.287.460">
    <property type="entry name" value="Peptidyl-prolyl cis-trans isomerase, FKBP-type, N-terminal domain"/>
    <property type="match status" value="1"/>
</dbReference>
<evidence type="ECO:0000256" key="7">
    <source>
        <dbReference type="SAM" id="SignalP"/>
    </source>
</evidence>
<sequence length="222" mass="23914">MGCRLLFAIALLAPAAFAQEATAPSNHDLSYSVGASVGERLRQDMPELDLDALLQGLQQAYQQQPLALSQERMRQVLADHDAQTAETANTPVETALVAENQFLNEERSKPNVREISDGVLVTELSPGTGPTPSANSRVQVKYVGRLPDGSVFDQTDQPQWFNLPGVIEGWRIALQQMPKGARWRVVVPSAQAYGAQGAGGLIPPYTPLAFDIELLNVANPGG</sequence>
<dbReference type="RefSeq" id="WP_190421783.1">
    <property type="nucleotide sequence ID" value="NZ_JAAOCA010000017.1"/>
</dbReference>
<evidence type="ECO:0000313" key="10">
    <source>
        <dbReference type="Proteomes" id="UP000805841"/>
    </source>
</evidence>
<reference evidence="9 10" key="1">
    <citation type="journal article" date="2020" name="Insects">
        <title>Bacteria Belonging to Pseudomonas typographi sp. nov. from the Bark Beetle Ips typographus Have Genomic Potential to Aid in the Host Ecology.</title>
        <authorList>
            <person name="Peral-Aranega E."/>
            <person name="Saati-Santamaria Z."/>
            <person name="Kolarik M."/>
            <person name="Rivas R."/>
            <person name="Garcia-Fraile P."/>
        </authorList>
    </citation>
    <scope>NUCLEOTIDE SEQUENCE [LARGE SCALE GENOMIC DNA]</scope>
    <source>
        <strain evidence="9 10">CA3A</strain>
    </source>
</reference>
<dbReference type="GO" id="GO:0016853">
    <property type="term" value="F:isomerase activity"/>
    <property type="evidence" value="ECO:0007669"/>
    <property type="project" value="UniProtKB-KW"/>
</dbReference>
<dbReference type="EC" id="5.2.1.8" evidence="6"/>
<dbReference type="PANTHER" id="PTHR43811">
    <property type="entry name" value="FKBP-TYPE PEPTIDYL-PROLYL CIS-TRANS ISOMERASE FKPA"/>
    <property type="match status" value="1"/>
</dbReference>